<evidence type="ECO:0000313" key="3">
    <source>
        <dbReference type="EMBL" id="GGP05856.1"/>
    </source>
</evidence>
<gene>
    <name evidence="3" type="ORF">GCM10010992_23530</name>
</gene>
<dbReference type="SUPFAM" id="SSF55961">
    <property type="entry name" value="Bet v1-like"/>
    <property type="match status" value="1"/>
</dbReference>
<dbReference type="InterPro" id="IPR013538">
    <property type="entry name" value="ASHA1/2-like_C"/>
</dbReference>
<dbReference type="Pfam" id="PF08327">
    <property type="entry name" value="AHSA1"/>
    <property type="match status" value="1"/>
</dbReference>
<keyword evidence="4" id="KW-1185">Reference proteome</keyword>
<dbReference type="InterPro" id="IPR023393">
    <property type="entry name" value="START-like_dom_sf"/>
</dbReference>
<comment type="caution">
    <text evidence="3">The sequence shown here is derived from an EMBL/GenBank/DDBJ whole genome shotgun (WGS) entry which is preliminary data.</text>
</comment>
<accession>A0ABQ2NNJ7</accession>
<feature type="domain" description="Activator of Hsp90 ATPase homologue 1/2-like C-terminal" evidence="2">
    <location>
        <begin position="11"/>
        <end position="134"/>
    </location>
</feature>
<protein>
    <submittedName>
        <fullName evidence="3">Activator of HSP90 ATPase</fullName>
    </submittedName>
</protein>
<name>A0ABQ2NNJ7_9FLAO</name>
<evidence type="ECO:0000313" key="4">
    <source>
        <dbReference type="Proteomes" id="UP000620064"/>
    </source>
</evidence>
<dbReference type="EMBL" id="BMLV01000006">
    <property type="protein sequence ID" value="GGP05856.1"/>
    <property type="molecule type" value="Genomic_DNA"/>
</dbReference>
<reference evidence="4" key="1">
    <citation type="journal article" date="2019" name="Int. J. Syst. Evol. Microbiol.">
        <title>The Global Catalogue of Microorganisms (GCM) 10K type strain sequencing project: providing services to taxonomists for standard genome sequencing and annotation.</title>
        <authorList>
            <consortium name="The Broad Institute Genomics Platform"/>
            <consortium name="The Broad Institute Genome Sequencing Center for Infectious Disease"/>
            <person name="Wu L."/>
            <person name="Ma J."/>
        </authorList>
    </citation>
    <scope>NUCLEOTIDE SEQUENCE [LARGE SCALE GENOMIC DNA]</scope>
    <source>
        <strain evidence="4">CGMCC 1.7656</strain>
    </source>
</reference>
<dbReference type="RefSeq" id="WP_188618331.1">
    <property type="nucleotide sequence ID" value="NZ_BMLV01000006.1"/>
</dbReference>
<sequence length="137" mass="16164">MEPLIVTATINAPVEHVWELFTQAEHITNWNFAHESWHCPKAENNLEIGGEFFYTMAAKDQSARFVFHGTYTEIVLHQKIEYHIEDGRKVEVFFNAIDENTTEIFERFEPEHINALEMQEQGWQSILNQFKEYTEGN</sequence>
<organism evidence="3 4">
    <name type="scientific">Cloacibacterium rupense</name>
    <dbReference type="NCBI Taxonomy" id="517423"/>
    <lineage>
        <taxon>Bacteria</taxon>
        <taxon>Pseudomonadati</taxon>
        <taxon>Bacteroidota</taxon>
        <taxon>Flavobacteriia</taxon>
        <taxon>Flavobacteriales</taxon>
        <taxon>Weeksellaceae</taxon>
    </lineage>
</organism>
<comment type="similarity">
    <text evidence="1">Belongs to the AHA1 family.</text>
</comment>
<dbReference type="Proteomes" id="UP000620064">
    <property type="component" value="Unassembled WGS sequence"/>
</dbReference>
<dbReference type="Gene3D" id="3.30.530.20">
    <property type="match status" value="1"/>
</dbReference>
<evidence type="ECO:0000256" key="1">
    <source>
        <dbReference type="ARBA" id="ARBA00006817"/>
    </source>
</evidence>
<evidence type="ECO:0000259" key="2">
    <source>
        <dbReference type="Pfam" id="PF08327"/>
    </source>
</evidence>
<proteinExistence type="inferred from homology"/>